<proteinExistence type="predicted"/>
<dbReference type="InterPro" id="IPR011008">
    <property type="entry name" value="Dimeric_a/b-barrel"/>
</dbReference>
<dbReference type="InterPro" id="IPR007138">
    <property type="entry name" value="ABM_dom"/>
</dbReference>
<dbReference type="AlphaFoldDB" id="A0A2W2EC74"/>
<dbReference type="EMBL" id="POTY01000046">
    <property type="protein sequence ID" value="PZG20123.1"/>
    <property type="molecule type" value="Genomic_DNA"/>
</dbReference>
<comment type="caution">
    <text evidence="2">The sequence shown here is derived from an EMBL/GenBank/DDBJ whole genome shotgun (WGS) entry which is preliminary data.</text>
</comment>
<keyword evidence="2" id="KW-0503">Monooxygenase</keyword>
<dbReference type="Gene3D" id="3.30.70.100">
    <property type="match status" value="1"/>
</dbReference>
<keyword evidence="2" id="KW-0560">Oxidoreductase</keyword>
<dbReference type="Pfam" id="PF03992">
    <property type="entry name" value="ABM"/>
    <property type="match status" value="1"/>
</dbReference>
<dbReference type="PROSITE" id="PS51725">
    <property type="entry name" value="ABM"/>
    <property type="match status" value="1"/>
</dbReference>
<protein>
    <submittedName>
        <fullName evidence="2">Antibiotic biosynthesis monooxygenase</fullName>
    </submittedName>
</protein>
<accession>A0A2W2EC74</accession>
<dbReference type="GO" id="GO:0004497">
    <property type="term" value="F:monooxygenase activity"/>
    <property type="evidence" value="ECO:0007669"/>
    <property type="project" value="UniProtKB-KW"/>
</dbReference>
<sequence length="107" mass="11216">MTIGHGFHATMTAKPGKGGEVLDILLHAPSLADDDCVVFLVGRSAADPDTIFVTEGWTSVEAHSAFFTSEPAQTLVARLQALLAGESAYIDEIPVGGKAAFRENEAS</sequence>
<dbReference type="OrthoDB" id="165368at2"/>
<keyword evidence="3" id="KW-1185">Reference proteome</keyword>
<reference evidence="2 3" key="1">
    <citation type="submission" date="2018-01" db="EMBL/GenBank/DDBJ databases">
        <title>Draft genome sequence of Jishengella sp. NA12.</title>
        <authorList>
            <person name="Sahin N."/>
            <person name="Ay H."/>
            <person name="Saygin H."/>
        </authorList>
    </citation>
    <scope>NUCLEOTIDE SEQUENCE [LARGE SCALE GENOMIC DNA]</scope>
    <source>
        <strain evidence="2 3">NA12</strain>
    </source>
</reference>
<evidence type="ECO:0000313" key="3">
    <source>
        <dbReference type="Proteomes" id="UP000248924"/>
    </source>
</evidence>
<organism evidence="2 3">
    <name type="scientific">Micromonospora craterilacus</name>
    <dbReference type="NCBI Taxonomy" id="1655439"/>
    <lineage>
        <taxon>Bacteria</taxon>
        <taxon>Bacillati</taxon>
        <taxon>Actinomycetota</taxon>
        <taxon>Actinomycetes</taxon>
        <taxon>Micromonosporales</taxon>
        <taxon>Micromonosporaceae</taxon>
        <taxon>Micromonospora</taxon>
    </lineage>
</organism>
<dbReference type="Proteomes" id="UP000248924">
    <property type="component" value="Unassembled WGS sequence"/>
</dbReference>
<evidence type="ECO:0000259" key="1">
    <source>
        <dbReference type="PROSITE" id="PS51725"/>
    </source>
</evidence>
<dbReference type="SUPFAM" id="SSF54909">
    <property type="entry name" value="Dimeric alpha+beta barrel"/>
    <property type="match status" value="1"/>
</dbReference>
<evidence type="ECO:0000313" key="2">
    <source>
        <dbReference type="EMBL" id="PZG20123.1"/>
    </source>
</evidence>
<gene>
    <name evidence="2" type="ORF">C1I95_10230</name>
</gene>
<feature type="domain" description="ABM" evidence="1">
    <location>
        <begin position="5"/>
        <end position="93"/>
    </location>
</feature>
<dbReference type="RefSeq" id="WP_111213553.1">
    <property type="nucleotide sequence ID" value="NZ_POTY01000046.1"/>
</dbReference>
<name>A0A2W2EC74_9ACTN</name>